<dbReference type="RefSeq" id="WP_205115389.1">
    <property type="nucleotide sequence ID" value="NZ_JAFBCM010000001.1"/>
</dbReference>
<dbReference type="InterPro" id="IPR008492">
    <property type="entry name" value="Rv2714-like"/>
</dbReference>
<comment type="caution">
    <text evidence="1">The sequence shown here is derived from an EMBL/GenBank/DDBJ whole genome shotgun (WGS) entry which is preliminary data.</text>
</comment>
<dbReference type="PIRSF" id="PIRSF028754">
    <property type="entry name" value="UCP028754"/>
    <property type="match status" value="1"/>
</dbReference>
<organism evidence="1 2">
    <name type="scientific">Tenggerimyces flavus</name>
    <dbReference type="NCBI Taxonomy" id="1708749"/>
    <lineage>
        <taxon>Bacteria</taxon>
        <taxon>Bacillati</taxon>
        <taxon>Actinomycetota</taxon>
        <taxon>Actinomycetes</taxon>
        <taxon>Propionibacteriales</taxon>
        <taxon>Nocardioidaceae</taxon>
        <taxon>Tenggerimyces</taxon>
    </lineage>
</organism>
<proteinExistence type="predicted"/>
<evidence type="ECO:0000313" key="1">
    <source>
        <dbReference type="EMBL" id="MFC3764380.1"/>
    </source>
</evidence>
<reference evidence="2" key="1">
    <citation type="journal article" date="2019" name="Int. J. Syst. Evol. Microbiol.">
        <title>The Global Catalogue of Microorganisms (GCM) 10K type strain sequencing project: providing services to taxonomists for standard genome sequencing and annotation.</title>
        <authorList>
            <consortium name="The Broad Institute Genomics Platform"/>
            <consortium name="The Broad Institute Genome Sequencing Center for Infectious Disease"/>
            <person name="Wu L."/>
            <person name="Ma J."/>
        </authorList>
    </citation>
    <scope>NUCLEOTIDE SEQUENCE [LARGE SCALE GENOMIC DNA]</scope>
    <source>
        <strain evidence="2">CGMCC 4.7241</strain>
    </source>
</reference>
<dbReference type="Pfam" id="PF09754">
    <property type="entry name" value="PAC2"/>
    <property type="match status" value="1"/>
</dbReference>
<protein>
    <submittedName>
        <fullName evidence="1">PAC2 family protein</fullName>
    </submittedName>
</protein>
<name>A0ABV7YK09_9ACTN</name>
<dbReference type="Gene3D" id="3.40.50.10900">
    <property type="entry name" value="PAC-like subunit"/>
    <property type="match status" value="1"/>
</dbReference>
<dbReference type="SUPFAM" id="SSF159659">
    <property type="entry name" value="Cgl1923-like"/>
    <property type="match status" value="1"/>
</dbReference>
<dbReference type="InterPro" id="IPR019151">
    <property type="entry name" value="Proteasome_assmbl_chaperone_2"/>
</dbReference>
<keyword evidence="2" id="KW-1185">Reference proteome</keyword>
<gene>
    <name evidence="1" type="ORF">ACFOUW_26330</name>
</gene>
<dbReference type="EMBL" id="JBHRZH010000023">
    <property type="protein sequence ID" value="MFC3764380.1"/>
    <property type="molecule type" value="Genomic_DNA"/>
</dbReference>
<sequence length="308" mass="33934">MLDPGELYELEPDVPELDGAVLVHGLSGFVDAGSSTRLAIEHLRTTLDSRVIARFDADQLIDYRSRRPRIAFDQDHYTGYQQPVIEVVLVRDQDGTPFLILDGREPDVQWDRFVSGVTELFEAWNVGLAVELHAIPMAVPHTRPVAFTTHGNRTDLIAGERSWKHSVLIPASVGSLLELRLTERGHDTFGLAVHVPYYLAESEYATAAAAMVDSLAKATGLALPSSDLHEAAEQARVQIDEQTSSSTEVAQVVTQLEQQYDAYTAEESNRADLLQAAGGELPTGDELAESFERFLAEHERKDTGDNPD</sequence>
<dbReference type="InterPro" id="IPR038389">
    <property type="entry name" value="PSMG2_sf"/>
</dbReference>
<dbReference type="Gene3D" id="1.10.287.100">
    <property type="match status" value="1"/>
</dbReference>
<accession>A0ABV7YK09</accession>
<evidence type="ECO:0000313" key="2">
    <source>
        <dbReference type="Proteomes" id="UP001595699"/>
    </source>
</evidence>
<dbReference type="Proteomes" id="UP001595699">
    <property type="component" value="Unassembled WGS sequence"/>
</dbReference>